<dbReference type="Proteomes" id="UP001055420">
    <property type="component" value="Chromosome"/>
</dbReference>
<sequence length="107" mass="12505">MIEITYTHEFRREYKRLAKKYPSLYTDIQKLIINLTENPTTGKPLGSEIFKIRWPVKSKGKGKSGGIRIITHFMFTDNELVLITIYDKSEKETIPIKEIRSIIDSTK</sequence>
<accession>A0ABY4XP90</accession>
<dbReference type="EMBL" id="CP098805">
    <property type="protein sequence ID" value="USJ32138.1"/>
    <property type="molecule type" value="Genomic_DNA"/>
</dbReference>
<protein>
    <submittedName>
        <fullName evidence="1">Type II toxin-antitoxin system RelE/ParE family toxin</fullName>
    </submittedName>
</protein>
<keyword evidence="2" id="KW-1185">Reference proteome</keyword>
<reference evidence="1" key="1">
    <citation type="submission" date="2022-06" db="EMBL/GenBank/DDBJ databases">
        <title>Novel species in genus Dyadobacter.</title>
        <authorList>
            <person name="Ma C."/>
        </authorList>
    </citation>
    <scope>NUCLEOTIDE SEQUENCE</scope>
    <source>
        <strain evidence="1">CY22</strain>
    </source>
</reference>
<organism evidence="1 2">
    <name type="scientific">Dyadobacter chenhuakuii</name>
    <dbReference type="NCBI Taxonomy" id="2909339"/>
    <lineage>
        <taxon>Bacteria</taxon>
        <taxon>Pseudomonadati</taxon>
        <taxon>Bacteroidota</taxon>
        <taxon>Cytophagia</taxon>
        <taxon>Cytophagales</taxon>
        <taxon>Spirosomataceae</taxon>
        <taxon>Dyadobacter</taxon>
    </lineage>
</organism>
<evidence type="ECO:0000313" key="1">
    <source>
        <dbReference type="EMBL" id="USJ32138.1"/>
    </source>
</evidence>
<gene>
    <name evidence="1" type="ORF">NFI80_05210</name>
</gene>
<evidence type="ECO:0000313" key="2">
    <source>
        <dbReference type="Proteomes" id="UP001055420"/>
    </source>
</evidence>
<dbReference type="RefSeq" id="WP_233798096.1">
    <property type="nucleotide sequence ID" value="NZ_CP098805.1"/>
</dbReference>
<name>A0ABY4XP90_9BACT</name>
<proteinExistence type="predicted"/>